<proteinExistence type="predicted"/>
<dbReference type="Proteomes" id="UP000001203">
    <property type="component" value="Plasmid B"/>
</dbReference>
<accession>B1X3A1</accession>
<dbReference type="HOGENOM" id="CLU_2045790_0_0_3"/>
<name>B1X3A1_CROS5</name>
<protein>
    <submittedName>
        <fullName evidence="1">Uncharacterized protein</fullName>
    </submittedName>
</protein>
<gene>
    <name evidence="1" type="ordered locus">cce_5266</name>
</gene>
<organism evidence="1 2">
    <name type="scientific">Crocosphaera subtropica (strain ATCC 51142 / BH68)</name>
    <name type="common">Cyanothece sp. (strain ATCC 51142)</name>
    <dbReference type="NCBI Taxonomy" id="43989"/>
    <lineage>
        <taxon>Bacteria</taxon>
        <taxon>Bacillati</taxon>
        <taxon>Cyanobacteriota</taxon>
        <taxon>Cyanophyceae</taxon>
        <taxon>Oscillatoriophycideae</taxon>
        <taxon>Chroococcales</taxon>
        <taxon>Aphanothecaceae</taxon>
        <taxon>Crocosphaera</taxon>
        <taxon>Crocosphaera subtropica</taxon>
    </lineage>
</organism>
<reference evidence="1 2" key="1">
    <citation type="journal article" date="2008" name="Proc. Natl. Acad. Sci. U.S.A.">
        <title>The genome of Cyanothece 51142, a unicellular diazotrophic cyanobacterium important in the marine nitrogen cycle.</title>
        <authorList>
            <person name="Welsh E.A."/>
            <person name="Liberton M."/>
            <person name="Stoeckel J."/>
            <person name="Loh T."/>
            <person name="Elvitigala T."/>
            <person name="Wang C."/>
            <person name="Wollam A."/>
            <person name="Fulton R.S."/>
            <person name="Clifton S.W."/>
            <person name="Jacobs J.M."/>
            <person name="Aurora R."/>
            <person name="Ghosh B.K."/>
            <person name="Sherman L.A."/>
            <person name="Smith R.D."/>
            <person name="Wilson R.K."/>
            <person name="Pakrasi H.B."/>
        </authorList>
    </citation>
    <scope>NUCLEOTIDE SEQUENCE [LARGE SCALE GENOMIC DNA]</scope>
    <source>
        <strain evidence="2">ATCC 51142 / BH68</strain>
        <plasmid evidence="2">B</plasmid>
    </source>
</reference>
<evidence type="ECO:0000313" key="2">
    <source>
        <dbReference type="Proteomes" id="UP000001203"/>
    </source>
</evidence>
<evidence type="ECO:0000313" key="1">
    <source>
        <dbReference type="EMBL" id="ACB54612.1"/>
    </source>
</evidence>
<dbReference type="KEGG" id="cyt:cce_5266"/>
<keyword evidence="2" id="KW-1185">Reference proteome</keyword>
<keyword evidence="1" id="KW-0614">Plasmid</keyword>
<sequence>MMIVEEKSWPKRQLQIECKEISDRLLFDGSLRKEVVYIYPLKFTDWVALLFTRYHSSAVELIKALPEIDRFFYQNKVNRFKQISIWCIRTELSESLITQLKALPDLQLEPLVEEEGNADH</sequence>
<geneLocation type="plasmid" evidence="1 2">
    <name>B</name>
</geneLocation>
<dbReference type="EMBL" id="CP000809">
    <property type="protein sequence ID" value="ACB54612.1"/>
    <property type="molecule type" value="Genomic_DNA"/>
</dbReference>
<dbReference type="AlphaFoldDB" id="B1X3A1"/>